<dbReference type="EMBL" id="CM000833">
    <property type="protein sequence ID" value="EET03382.1"/>
    <property type="molecule type" value="Genomic_DNA"/>
</dbReference>
<evidence type="ECO:0000313" key="2">
    <source>
        <dbReference type="Proteomes" id="UP000001812"/>
    </source>
</evidence>
<gene>
    <name evidence="1" type="ORF">BURPS1710A_A2811</name>
</gene>
<name>A0A0E1W162_BURPE</name>
<reference evidence="2" key="1">
    <citation type="submission" date="2007-08" db="EMBL/GenBank/DDBJ databases">
        <title>Annotation of Burkholderia pseudomallei 1710a.</title>
        <authorList>
            <person name="Harkins D.M."/>
            <person name="DeShazer D."/>
            <person name="Woods D.E."/>
            <person name="Brinkac L.M."/>
            <person name="Brown K.A."/>
            <person name="Hung G.C."/>
            <person name="Tuanyok A."/>
            <person name="Zhang B."/>
            <person name="Nierman W.C."/>
        </authorList>
    </citation>
    <scope>NUCLEOTIDE SEQUENCE [LARGE SCALE GENOMIC DNA]</scope>
    <source>
        <strain evidence="2">1710a</strain>
    </source>
</reference>
<dbReference type="Proteomes" id="UP000001812">
    <property type="component" value="Chromosome II"/>
</dbReference>
<dbReference type="RefSeq" id="WP_004529772.1">
    <property type="nucleotide sequence ID" value="NZ_CM000833.1"/>
</dbReference>
<dbReference type="GeneID" id="93062320"/>
<dbReference type="AlphaFoldDB" id="A0A0E1W162"/>
<dbReference type="HOGENOM" id="CLU_3077620_0_0_4"/>
<evidence type="ECO:0000313" key="1">
    <source>
        <dbReference type="EMBL" id="EET03382.1"/>
    </source>
</evidence>
<reference evidence="1 2" key="2">
    <citation type="submission" date="2009-05" db="EMBL/GenBank/DDBJ databases">
        <authorList>
            <person name="Harkins D.M."/>
            <person name="DeShazer D."/>
            <person name="Woods D.E."/>
            <person name="Brinkac L.M."/>
            <person name="Brown K.A."/>
            <person name="Hung G.C."/>
            <person name="Tuanyok A."/>
            <person name="Zhang B."/>
            <person name="Nierman W.C."/>
        </authorList>
    </citation>
    <scope>NUCLEOTIDE SEQUENCE [LARGE SCALE GENOMIC DNA]</scope>
    <source>
        <strain evidence="1 2">1710a</strain>
    </source>
</reference>
<protein>
    <submittedName>
        <fullName evidence="1">Uncharacterized protein</fullName>
    </submittedName>
</protein>
<proteinExistence type="predicted"/>
<sequence length="52" mass="5496">MNVRARRPVSRPGAARADARLPCCVAKRAAPILAKAGRSRPDFLAAVPTAIQ</sequence>
<organism evidence="1 2">
    <name type="scientific">Burkholderia pseudomallei 1710a</name>
    <dbReference type="NCBI Taxonomy" id="320371"/>
    <lineage>
        <taxon>Bacteria</taxon>
        <taxon>Pseudomonadati</taxon>
        <taxon>Pseudomonadota</taxon>
        <taxon>Betaproteobacteria</taxon>
        <taxon>Burkholderiales</taxon>
        <taxon>Burkholderiaceae</taxon>
        <taxon>Burkholderia</taxon>
        <taxon>pseudomallei group</taxon>
    </lineage>
</organism>
<accession>A0A0E1W162</accession>